<dbReference type="InterPro" id="IPR014818">
    <property type="entry name" value="Phage/plasmid_primase_P4_C"/>
</dbReference>
<dbReference type="PANTHER" id="PTHR35372:SF2">
    <property type="entry name" value="SF3 HELICASE DOMAIN-CONTAINING PROTEIN"/>
    <property type="match status" value="1"/>
</dbReference>
<protein>
    <submittedName>
        <fullName evidence="5">Phage/plasmid primase, P4 family</fullName>
    </submittedName>
</protein>
<comment type="caution">
    <text evidence="5">The sequence shown here is derived from an EMBL/GenBank/DDBJ whole genome shotgun (WGS) entry which is preliminary data.</text>
</comment>
<reference evidence="5 6" key="1">
    <citation type="submission" date="2022-07" db="EMBL/GenBank/DDBJ databases">
        <title>Methylomonas rivi sp. nov., Methylomonas rosea sp. nov., Methylomonas aureus sp. nov. and Methylomonas subterranea sp. nov., four novel methanotrophs isolated from a freshwater creek and the deep terrestrial subsurface.</title>
        <authorList>
            <person name="Abin C."/>
            <person name="Sankaranarayanan K."/>
            <person name="Garner C."/>
            <person name="Sindelar R."/>
            <person name="Kotary K."/>
            <person name="Garner R."/>
            <person name="Barclay S."/>
            <person name="Lawson P."/>
            <person name="Krumholz L."/>
        </authorList>
    </citation>
    <scope>NUCLEOTIDE SEQUENCE [LARGE SCALE GENOMIC DNA]</scope>
    <source>
        <strain evidence="5 6">WSC-6</strain>
    </source>
</reference>
<dbReference type="RefSeq" id="WP_256614963.1">
    <property type="nucleotide sequence ID" value="NZ_JANIBK010000035.1"/>
</dbReference>
<name>A0ABT1U402_9GAMM</name>
<dbReference type="InterPro" id="IPR014015">
    <property type="entry name" value="Helicase_SF3_DNA-vir"/>
</dbReference>
<accession>A0ABT1U402</accession>
<evidence type="ECO:0000256" key="1">
    <source>
        <dbReference type="ARBA" id="ARBA00022741"/>
    </source>
</evidence>
<evidence type="ECO:0000313" key="6">
    <source>
        <dbReference type="Proteomes" id="UP001524586"/>
    </source>
</evidence>
<sequence length="706" mass="77818">MNAAEQAAFNRSIKAARKAALDEREAGYKQAAVKALMEWEAATPANESHTYLMRKGIKPHMARVDGNGSLVLPVYGSTGELQSLQRIAPDGQKRFYSGGRMRRGHVWLGEPENDATLLLCEGFATADSLHRATGHAVCVCFSAGNLRCVAEDVRKRYQSARLLICGDDDTETEGNPGRTKATEAAQAVAAAAVFPTNGGDFNDLAESAGLETVRQEIEEAFKELPVVQASFAVPVLSGTDVRDGTASTRPLSELGNATRLLDAHGGNLHYVHDAKAWLHWRDGAWMWDIDGATVRGLAARLPQQIYTEGCLHLADAQHFAKWARTSQKERTIEAEVSLLMDFDSVRLPLALVDADPFRLALDCGRVSLDLRTGTTRPAQQSDFITKSLNVKQLGKSKDARRWLAFLSQIFGDDLELIDWLKRWCGYLLTGSTSEQIFVFCFGLGANGKSVLADTIRFILGDYARAIAAETLTESKRQAGGATPDLAELIGARLAMSSETEDGKALAESLIKSLVAGDTMTVRKLYAAPVQFTPQFKLMMLGNHKPIIRGNDYGIWRRVRLIPFKKTFSPEQRDPALLEKLRAEAPHILSWMVEGCIEWQRRGLADVPTTIRQATGDYQDEQDLIGRWLAECCRQSPSFETSSTDIYSNYKQWCIDNGLKPANNISLGRRLGERGFNSRRSSGSTLWAGLAVNDASYSDSYKTARGW</sequence>
<keyword evidence="3" id="KW-0067">ATP-binding</keyword>
<proteinExistence type="predicted"/>
<evidence type="ECO:0000256" key="3">
    <source>
        <dbReference type="ARBA" id="ARBA00022840"/>
    </source>
</evidence>
<dbReference type="PANTHER" id="PTHR35372">
    <property type="entry name" value="ATP BINDING PROTEIN-RELATED"/>
    <property type="match status" value="1"/>
</dbReference>
<dbReference type="InterPro" id="IPR051620">
    <property type="entry name" value="ORF904-like_C"/>
</dbReference>
<keyword evidence="1" id="KW-0547">Nucleotide-binding</keyword>
<gene>
    <name evidence="5" type="ORF">NP596_08890</name>
</gene>
<dbReference type="EMBL" id="JANIBK010000035">
    <property type="protein sequence ID" value="MCQ8128574.1"/>
    <property type="molecule type" value="Genomic_DNA"/>
</dbReference>
<dbReference type="Pfam" id="PF13362">
    <property type="entry name" value="Toprim_3"/>
    <property type="match status" value="1"/>
</dbReference>
<evidence type="ECO:0000256" key="2">
    <source>
        <dbReference type="ARBA" id="ARBA00022801"/>
    </source>
</evidence>
<dbReference type="SMART" id="SM00885">
    <property type="entry name" value="D5_N"/>
    <property type="match status" value="1"/>
</dbReference>
<dbReference type="NCBIfam" id="TIGR01613">
    <property type="entry name" value="primase_Cterm"/>
    <property type="match status" value="1"/>
</dbReference>
<dbReference type="Pfam" id="PF08706">
    <property type="entry name" value="D5_N"/>
    <property type="match status" value="1"/>
</dbReference>
<keyword evidence="2" id="KW-0378">Hydrolase</keyword>
<evidence type="ECO:0000259" key="4">
    <source>
        <dbReference type="PROSITE" id="PS51206"/>
    </source>
</evidence>
<dbReference type="InterPro" id="IPR027417">
    <property type="entry name" value="P-loop_NTPase"/>
</dbReference>
<dbReference type="InterPro" id="IPR006500">
    <property type="entry name" value="Helicase_put_C_phage/plasmid"/>
</dbReference>
<dbReference type="InterPro" id="IPR006171">
    <property type="entry name" value="TOPRIM_dom"/>
</dbReference>
<dbReference type="InterPro" id="IPR034154">
    <property type="entry name" value="TOPRIM_DnaG/twinkle"/>
</dbReference>
<dbReference type="SUPFAM" id="SSF52540">
    <property type="entry name" value="P-loop containing nucleoside triphosphate hydrolases"/>
    <property type="match status" value="1"/>
</dbReference>
<feature type="domain" description="SF3 helicase" evidence="4">
    <location>
        <begin position="415"/>
        <end position="576"/>
    </location>
</feature>
<dbReference type="Proteomes" id="UP001524586">
    <property type="component" value="Unassembled WGS sequence"/>
</dbReference>
<dbReference type="PROSITE" id="PS51206">
    <property type="entry name" value="SF3_HELICASE_1"/>
    <property type="match status" value="1"/>
</dbReference>
<dbReference type="InterPro" id="IPR045455">
    <property type="entry name" value="NrS-1_pol-like_helicase"/>
</dbReference>
<evidence type="ECO:0000313" key="5">
    <source>
        <dbReference type="EMBL" id="MCQ8128574.1"/>
    </source>
</evidence>
<dbReference type="Gene3D" id="3.40.50.300">
    <property type="entry name" value="P-loop containing nucleotide triphosphate hydrolases"/>
    <property type="match status" value="1"/>
</dbReference>
<keyword evidence="6" id="KW-1185">Reference proteome</keyword>
<dbReference type="CDD" id="cd01029">
    <property type="entry name" value="TOPRIM_primases"/>
    <property type="match status" value="1"/>
</dbReference>
<dbReference type="Pfam" id="PF19263">
    <property type="entry name" value="DUF5906"/>
    <property type="match status" value="1"/>
</dbReference>
<organism evidence="5 6">
    <name type="scientific">Methylomonas rivi</name>
    <dbReference type="NCBI Taxonomy" id="2952226"/>
    <lineage>
        <taxon>Bacteria</taxon>
        <taxon>Pseudomonadati</taxon>
        <taxon>Pseudomonadota</taxon>
        <taxon>Gammaproteobacteria</taxon>
        <taxon>Methylococcales</taxon>
        <taxon>Methylococcaceae</taxon>
        <taxon>Methylomonas</taxon>
    </lineage>
</organism>